<sequence>MLLKTFYSRIILNHSLTNFARQLHVKQTERNVTRPVTTKTIHVKDKHHNFCQKFDLIFSDSNLIHQVCTHKSFKLVNSPTNERLDFLGEKVIQLYAAEHFIDKVPPEKLKDQLKLYTIDLDKLGKIGINLGLNELLHWTPINEAEVIKAKEEGREIQPSGEVSVSGKALRALVGAIYHDKGAFAAKNFIYKYILPAEKADI</sequence>
<proteinExistence type="predicted"/>
<evidence type="ECO:0000313" key="2">
    <source>
        <dbReference type="EMBL" id="GBC04494.1"/>
    </source>
</evidence>
<dbReference type="EMBL" id="BLAL01000338">
    <property type="protein sequence ID" value="GET04184.1"/>
    <property type="molecule type" value="Genomic_DNA"/>
</dbReference>
<accession>A0A2Z6RPL4</accession>
<dbReference type="GO" id="GO:0005762">
    <property type="term" value="C:mitochondrial large ribosomal subunit"/>
    <property type="evidence" value="ECO:0007669"/>
    <property type="project" value="InterPro"/>
</dbReference>
<reference evidence="2 4" key="1">
    <citation type="submission" date="2017-11" db="EMBL/GenBank/DDBJ databases">
        <title>The genome of Rhizophagus clarus HR1 reveals common genetic basis of auxotrophy among arbuscular mycorrhizal fungi.</title>
        <authorList>
            <person name="Kobayashi Y."/>
        </authorList>
    </citation>
    <scope>NUCLEOTIDE SEQUENCE [LARGE SCALE GENOMIC DNA]</scope>
    <source>
        <strain evidence="2 4">HR1</strain>
    </source>
</reference>
<keyword evidence="4" id="KW-1185">Reference proteome</keyword>
<dbReference type="PANTHER" id="PTHR28160:SF1">
    <property type="entry name" value="LARGE RIBOSOMAL SUBUNIT PROTEIN ML57"/>
    <property type="match status" value="1"/>
</dbReference>
<protein>
    <submittedName>
        <fullName evidence="3">Ribonuclease III</fullName>
    </submittedName>
</protein>
<dbReference type="InterPro" id="IPR036389">
    <property type="entry name" value="RNase_III_sf"/>
</dbReference>
<dbReference type="GO" id="GO:0004525">
    <property type="term" value="F:ribonuclease III activity"/>
    <property type="evidence" value="ECO:0007669"/>
    <property type="project" value="InterPro"/>
</dbReference>
<gene>
    <name evidence="3" type="ORF">RCL2_003049100</name>
    <name evidence="2" type="ORF">RclHR1_00570050</name>
</gene>
<dbReference type="GO" id="GO:0003735">
    <property type="term" value="F:structural constituent of ribosome"/>
    <property type="evidence" value="ECO:0007669"/>
    <property type="project" value="InterPro"/>
</dbReference>
<dbReference type="GO" id="GO:0006396">
    <property type="term" value="P:RNA processing"/>
    <property type="evidence" value="ECO:0007669"/>
    <property type="project" value="InterPro"/>
</dbReference>
<dbReference type="Gene3D" id="1.10.1520.10">
    <property type="entry name" value="Ribonuclease III domain"/>
    <property type="match status" value="1"/>
</dbReference>
<dbReference type="GO" id="GO:0032543">
    <property type="term" value="P:mitochondrial translation"/>
    <property type="evidence" value="ECO:0007669"/>
    <property type="project" value="InterPro"/>
</dbReference>
<dbReference type="Proteomes" id="UP000247702">
    <property type="component" value="Unassembled WGS sequence"/>
</dbReference>
<dbReference type="SUPFAM" id="SSF69065">
    <property type="entry name" value="RNase III domain-like"/>
    <property type="match status" value="1"/>
</dbReference>
<dbReference type="SMART" id="SM00535">
    <property type="entry name" value="RIBOc"/>
    <property type="match status" value="1"/>
</dbReference>
<dbReference type="PROSITE" id="PS50142">
    <property type="entry name" value="RNASE_3_2"/>
    <property type="match status" value="1"/>
</dbReference>
<evidence type="ECO:0000313" key="4">
    <source>
        <dbReference type="Proteomes" id="UP000247702"/>
    </source>
</evidence>
<dbReference type="CDD" id="cd00593">
    <property type="entry name" value="RIBOc"/>
    <property type="match status" value="1"/>
</dbReference>
<dbReference type="OrthoDB" id="67027at2759"/>
<dbReference type="EMBL" id="BEXD01003948">
    <property type="protein sequence ID" value="GBC04494.1"/>
    <property type="molecule type" value="Genomic_DNA"/>
</dbReference>
<organism evidence="2 4">
    <name type="scientific">Rhizophagus clarus</name>
    <dbReference type="NCBI Taxonomy" id="94130"/>
    <lineage>
        <taxon>Eukaryota</taxon>
        <taxon>Fungi</taxon>
        <taxon>Fungi incertae sedis</taxon>
        <taxon>Mucoromycota</taxon>
        <taxon>Glomeromycotina</taxon>
        <taxon>Glomeromycetes</taxon>
        <taxon>Glomerales</taxon>
        <taxon>Glomeraceae</taxon>
        <taxon>Rhizophagus</taxon>
    </lineage>
</organism>
<dbReference type="Proteomes" id="UP000615446">
    <property type="component" value="Unassembled WGS sequence"/>
</dbReference>
<dbReference type="AlphaFoldDB" id="A0A2Z6RPL4"/>
<dbReference type="Pfam" id="PF14622">
    <property type="entry name" value="Ribonucleas_3_3"/>
    <property type="match status" value="1"/>
</dbReference>
<evidence type="ECO:0000259" key="1">
    <source>
        <dbReference type="PROSITE" id="PS50142"/>
    </source>
</evidence>
<dbReference type="PANTHER" id="PTHR28160">
    <property type="entry name" value="54S RIBOSOMAL PROTEIN L15, MITOCHONDRIAL"/>
    <property type="match status" value="1"/>
</dbReference>
<dbReference type="InterPro" id="IPR000999">
    <property type="entry name" value="RNase_III_dom"/>
</dbReference>
<dbReference type="InterPro" id="IPR040030">
    <property type="entry name" value="Ribosomal_mL57"/>
</dbReference>
<name>A0A2Z6RPL4_9GLOM</name>
<comment type="caution">
    <text evidence="2">The sequence shown here is derived from an EMBL/GenBank/DDBJ whole genome shotgun (WGS) entry which is preliminary data.</text>
</comment>
<feature type="domain" description="RNase III" evidence="1">
    <location>
        <begin position="47"/>
        <end position="181"/>
    </location>
</feature>
<evidence type="ECO:0000313" key="3">
    <source>
        <dbReference type="EMBL" id="GET04184.1"/>
    </source>
</evidence>
<reference evidence="3" key="2">
    <citation type="submission" date="2019-10" db="EMBL/GenBank/DDBJ databases">
        <title>Conservation and host-specific expression of non-tandemly repeated heterogenous ribosome RNA gene in arbuscular mycorrhizal fungi.</title>
        <authorList>
            <person name="Maeda T."/>
            <person name="Kobayashi Y."/>
            <person name="Nakagawa T."/>
            <person name="Ezawa T."/>
            <person name="Yamaguchi K."/>
            <person name="Bino T."/>
            <person name="Nishimoto Y."/>
            <person name="Shigenobu S."/>
            <person name="Kawaguchi M."/>
        </authorList>
    </citation>
    <scope>NUCLEOTIDE SEQUENCE</scope>
    <source>
        <strain evidence="3">HR1</strain>
    </source>
</reference>
<dbReference type="STRING" id="94130.A0A2Z6RPL4"/>